<dbReference type="PANTHER" id="PTHR43304:SF1">
    <property type="entry name" value="PAC DOMAIN-CONTAINING PROTEIN"/>
    <property type="match status" value="1"/>
</dbReference>
<protein>
    <recommendedName>
        <fullName evidence="2">histidine kinase</fullName>
        <ecNumber evidence="2">2.7.13.3</ecNumber>
    </recommendedName>
</protein>
<evidence type="ECO:0000256" key="5">
    <source>
        <dbReference type="ARBA" id="ARBA00022777"/>
    </source>
</evidence>
<dbReference type="Proteomes" id="UP000199228">
    <property type="component" value="Unassembled WGS sequence"/>
</dbReference>
<reference evidence="9 10" key="1">
    <citation type="submission" date="2016-10" db="EMBL/GenBank/DDBJ databases">
        <authorList>
            <person name="de Groot N.N."/>
        </authorList>
    </citation>
    <scope>NUCLEOTIDE SEQUENCE [LARGE SCALE GENOMIC DNA]</scope>
    <source>
        <strain evidence="9 10">DSM 3217</strain>
    </source>
</reference>
<comment type="catalytic activity">
    <reaction evidence="1">
        <text>ATP + protein L-histidine = ADP + protein N-phospho-L-histidine.</text>
        <dbReference type="EC" id="2.7.13.3"/>
    </reaction>
</comment>
<feature type="coiled-coil region" evidence="6">
    <location>
        <begin position="140"/>
        <end position="167"/>
    </location>
</feature>
<gene>
    <name evidence="9" type="ORF">SAMN02910417_00905</name>
</gene>
<proteinExistence type="predicted"/>
<feature type="domain" description="PAS" evidence="7">
    <location>
        <begin position="180"/>
        <end position="237"/>
    </location>
</feature>
<evidence type="ECO:0000259" key="7">
    <source>
        <dbReference type="PROSITE" id="PS50112"/>
    </source>
</evidence>
<dbReference type="SMART" id="SM00086">
    <property type="entry name" value="PAC"/>
    <property type="match status" value="1"/>
</dbReference>
<evidence type="ECO:0000313" key="9">
    <source>
        <dbReference type="EMBL" id="SDB12090.1"/>
    </source>
</evidence>
<dbReference type="CDD" id="cd00130">
    <property type="entry name" value="PAS"/>
    <property type="match status" value="1"/>
</dbReference>
<dbReference type="EC" id="2.7.13.3" evidence="2"/>
<dbReference type="Gene3D" id="3.30.450.20">
    <property type="entry name" value="PAS domain"/>
    <property type="match status" value="2"/>
</dbReference>
<organism evidence="9 10">
    <name type="scientific">Eubacterium oxidoreducens</name>
    <dbReference type="NCBI Taxonomy" id="1732"/>
    <lineage>
        <taxon>Bacteria</taxon>
        <taxon>Bacillati</taxon>
        <taxon>Bacillota</taxon>
        <taxon>Clostridia</taxon>
        <taxon>Eubacteriales</taxon>
        <taxon>Eubacteriaceae</taxon>
        <taxon>Eubacterium</taxon>
    </lineage>
</organism>
<keyword evidence="3" id="KW-0597">Phosphoprotein</keyword>
<evidence type="ECO:0000256" key="6">
    <source>
        <dbReference type="SAM" id="Coils"/>
    </source>
</evidence>
<sequence length="289" mass="34131">MSIVYKDYYETMLERMPGAFLIYEAHDKGHIIYANQNLIKMFECDDFGDFLKLTNGGFKGMVYAEDYSRVQKEIWSQIDSKETDNCDYVDYRIITKYGRIVYVLDNGRLVNDPVFGDVFYVTLLSHDERGPYVMKDYSEKKIIDKRLIETEKELNQYRLKVESMELLHEVLHSGPWNIEFGEDGEAQKVSWSQVFRQMIGYKDEKDFPNKLSALLNIVHDEDRERIEDKLREVLDDKTGELAFDEEFRIRTRQKGLCWFRAAGKPARREDGTPKGFVGMFIDIDEHYHV</sequence>
<dbReference type="InterPro" id="IPR035965">
    <property type="entry name" value="PAS-like_dom_sf"/>
</dbReference>
<dbReference type="InterPro" id="IPR000014">
    <property type="entry name" value="PAS"/>
</dbReference>
<evidence type="ECO:0000259" key="8">
    <source>
        <dbReference type="PROSITE" id="PS50113"/>
    </source>
</evidence>
<dbReference type="InterPro" id="IPR000700">
    <property type="entry name" value="PAS-assoc_C"/>
</dbReference>
<dbReference type="PROSITE" id="PS50112">
    <property type="entry name" value="PAS"/>
    <property type="match status" value="1"/>
</dbReference>
<evidence type="ECO:0000313" key="10">
    <source>
        <dbReference type="Proteomes" id="UP000199228"/>
    </source>
</evidence>
<keyword evidence="5" id="KW-0418">Kinase</keyword>
<dbReference type="RefSeq" id="WP_090172683.1">
    <property type="nucleotide sequence ID" value="NZ_FMXR01000007.1"/>
</dbReference>
<keyword evidence="6" id="KW-0175">Coiled coil</keyword>
<dbReference type="OrthoDB" id="9805474at2"/>
<dbReference type="PROSITE" id="PS50113">
    <property type="entry name" value="PAC"/>
    <property type="match status" value="1"/>
</dbReference>
<feature type="domain" description="PAC" evidence="8">
    <location>
        <begin position="243"/>
        <end position="289"/>
    </location>
</feature>
<dbReference type="AlphaFoldDB" id="A0A1G6AUP4"/>
<evidence type="ECO:0000256" key="2">
    <source>
        <dbReference type="ARBA" id="ARBA00012438"/>
    </source>
</evidence>
<name>A0A1G6AUP4_EUBOX</name>
<dbReference type="PANTHER" id="PTHR43304">
    <property type="entry name" value="PHYTOCHROME-LIKE PROTEIN CPH1"/>
    <property type="match status" value="1"/>
</dbReference>
<dbReference type="EMBL" id="FMXR01000007">
    <property type="protein sequence ID" value="SDB12090.1"/>
    <property type="molecule type" value="Genomic_DNA"/>
</dbReference>
<keyword evidence="10" id="KW-1185">Reference proteome</keyword>
<dbReference type="Pfam" id="PF08447">
    <property type="entry name" value="PAS_3"/>
    <property type="match status" value="2"/>
</dbReference>
<dbReference type="InterPro" id="IPR001610">
    <property type="entry name" value="PAC"/>
</dbReference>
<dbReference type="InterPro" id="IPR013655">
    <property type="entry name" value="PAS_fold_3"/>
</dbReference>
<evidence type="ECO:0000256" key="4">
    <source>
        <dbReference type="ARBA" id="ARBA00022679"/>
    </source>
</evidence>
<dbReference type="InterPro" id="IPR052162">
    <property type="entry name" value="Sensor_kinase/Photoreceptor"/>
</dbReference>
<dbReference type="SUPFAM" id="SSF55785">
    <property type="entry name" value="PYP-like sensor domain (PAS domain)"/>
    <property type="match status" value="2"/>
</dbReference>
<keyword evidence="4" id="KW-0808">Transferase</keyword>
<dbReference type="STRING" id="1732.SAMN02910417_00905"/>
<dbReference type="NCBIfam" id="TIGR00229">
    <property type="entry name" value="sensory_box"/>
    <property type="match status" value="1"/>
</dbReference>
<evidence type="ECO:0000256" key="3">
    <source>
        <dbReference type="ARBA" id="ARBA00022553"/>
    </source>
</evidence>
<evidence type="ECO:0000256" key="1">
    <source>
        <dbReference type="ARBA" id="ARBA00000085"/>
    </source>
</evidence>
<accession>A0A1G6AUP4</accession>
<dbReference type="GO" id="GO:0004673">
    <property type="term" value="F:protein histidine kinase activity"/>
    <property type="evidence" value="ECO:0007669"/>
    <property type="project" value="UniProtKB-EC"/>
</dbReference>